<dbReference type="GO" id="GO:0003700">
    <property type="term" value="F:DNA-binding transcription factor activity"/>
    <property type="evidence" value="ECO:0007669"/>
    <property type="project" value="TreeGrafter"/>
</dbReference>
<dbReference type="Pfam" id="PF00440">
    <property type="entry name" value="TetR_N"/>
    <property type="match status" value="1"/>
</dbReference>
<organism evidence="5 6">
    <name type="scientific">Intrasporangium chromatireducens Q5-1</name>
    <dbReference type="NCBI Taxonomy" id="584657"/>
    <lineage>
        <taxon>Bacteria</taxon>
        <taxon>Bacillati</taxon>
        <taxon>Actinomycetota</taxon>
        <taxon>Actinomycetes</taxon>
        <taxon>Micrococcales</taxon>
        <taxon>Intrasporangiaceae</taxon>
        <taxon>Intrasporangium</taxon>
    </lineage>
</organism>
<accession>W9GLM4</accession>
<feature type="DNA-binding region" description="H-T-H motif" evidence="2">
    <location>
        <begin position="48"/>
        <end position="67"/>
    </location>
</feature>
<dbReference type="PANTHER" id="PTHR30055">
    <property type="entry name" value="HTH-TYPE TRANSCRIPTIONAL REGULATOR RUTR"/>
    <property type="match status" value="1"/>
</dbReference>
<dbReference type="InterPro" id="IPR050109">
    <property type="entry name" value="HTH-type_TetR-like_transc_reg"/>
</dbReference>
<evidence type="ECO:0000256" key="2">
    <source>
        <dbReference type="PROSITE-ProRule" id="PRU00335"/>
    </source>
</evidence>
<protein>
    <submittedName>
        <fullName evidence="5">TetR family transcriptional regulator</fullName>
    </submittedName>
</protein>
<dbReference type="RefSeq" id="WP_034714255.1">
    <property type="nucleotide sequence ID" value="NZ_AWQS01000025.1"/>
</dbReference>
<evidence type="ECO:0000313" key="5">
    <source>
        <dbReference type="EMBL" id="EWT06985.1"/>
    </source>
</evidence>
<keyword evidence="6" id="KW-1185">Reference proteome</keyword>
<evidence type="ECO:0000259" key="4">
    <source>
        <dbReference type="PROSITE" id="PS50977"/>
    </source>
</evidence>
<dbReference type="EMBL" id="AWQS01000025">
    <property type="protein sequence ID" value="EWT06985.1"/>
    <property type="molecule type" value="Genomic_DNA"/>
</dbReference>
<dbReference type="InterPro" id="IPR001647">
    <property type="entry name" value="HTH_TetR"/>
</dbReference>
<feature type="domain" description="HTH tetR-type" evidence="4">
    <location>
        <begin position="25"/>
        <end position="85"/>
    </location>
</feature>
<feature type="compositionally biased region" description="Basic and acidic residues" evidence="3">
    <location>
        <begin position="14"/>
        <end position="26"/>
    </location>
</feature>
<reference evidence="6" key="1">
    <citation type="submission" date="2013-08" db="EMBL/GenBank/DDBJ databases">
        <title>Intrasporangium oryzae NRRL B-24470.</title>
        <authorList>
            <person name="Liu H."/>
            <person name="Wang G."/>
        </authorList>
    </citation>
    <scope>NUCLEOTIDE SEQUENCE [LARGE SCALE GENOMIC DNA]</scope>
    <source>
        <strain evidence="6">Q5-1</strain>
    </source>
</reference>
<gene>
    <name evidence="5" type="ORF">N864_13595</name>
</gene>
<name>W9GLM4_9MICO</name>
<evidence type="ECO:0000313" key="6">
    <source>
        <dbReference type="Proteomes" id="UP000019494"/>
    </source>
</evidence>
<evidence type="ECO:0000256" key="3">
    <source>
        <dbReference type="SAM" id="MobiDB-lite"/>
    </source>
</evidence>
<dbReference type="Proteomes" id="UP000019494">
    <property type="component" value="Unassembled WGS sequence"/>
</dbReference>
<dbReference type="GO" id="GO:0000976">
    <property type="term" value="F:transcription cis-regulatory region binding"/>
    <property type="evidence" value="ECO:0007669"/>
    <property type="project" value="TreeGrafter"/>
</dbReference>
<feature type="region of interest" description="Disordered" evidence="3">
    <location>
        <begin position="1"/>
        <end position="26"/>
    </location>
</feature>
<dbReference type="Gene3D" id="1.10.357.10">
    <property type="entry name" value="Tetracycline Repressor, domain 2"/>
    <property type="match status" value="1"/>
</dbReference>
<dbReference type="OrthoDB" id="4823039at2"/>
<dbReference type="SUPFAM" id="SSF46689">
    <property type="entry name" value="Homeodomain-like"/>
    <property type="match status" value="1"/>
</dbReference>
<dbReference type="AlphaFoldDB" id="W9GLM4"/>
<dbReference type="PANTHER" id="PTHR30055:SF146">
    <property type="entry name" value="HTH-TYPE TRANSCRIPTIONAL DUAL REGULATOR CECR"/>
    <property type="match status" value="1"/>
</dbReference>
<proteinExistence type="predicted"/>
<keyword evidence="1 2" id="KW-0238">DNA-binding</keyword>
<dbReference type="PROSITE" id="PS50977">
    <property type="entry name" value="HTH_TETR_2"/>
    <property type="match status" value="1"/>
</dbReference>
<evidence type="ECO:0000256" key="1">
    <source>
        <dbReference type="ARBA" id="ARBA00023125"/>
    </source>
</evidence>
<comment type="caution">
    <text evidence="5">The sequence shown here is derived from an EMBL/GenBank/DDBJ whole genome shotgun (WGS) entry which is preliminary data.</text>
</comment>
<dbReference type="InterPro" id="IPR009057">
    <property type="entry name" value="Homeodomain-like_sf"/>
</dbReference>
<sequence length="226" mass="24707">MARDVKSPGRTRRRYDSSGRRRQAEQRRARVIEAARACFLADGYVATTVPQIAETAGVSVEFVYKAFDSKAGVAAAAWQQALLGQGSRPAEERSDEVSSTASDPREILRNWAILSAEVSELGAPLTALIRAAAQVDEGAQRLFDRFEQARRERMAHNAAYLVDGGHVRPGLTAAQVRDILLVAAGELYESLVLGRGWARDTYIDVTYRFLEAALLPGGEVSARTSR</sequence>